<evidence type="ECO:0000256" key="2">
    <source>
        <dbReference type="ARBA" id="ARBA00022475"/>
    </source>
</evidence>
<accession>A0A916UR82</accession>
<dbReference type="EMBL" id="BMED01000003">
    <property type="protein sequence ID" value="GGC83062.1"/>
    <property type="molecule type" value="Genomic_DNA"/>
</dbReference>
<dbReference type="InterPro" id="IPR044550">
    <property type="entry name" value="WzxE"/>
</dbReference>
<dbReference type="GO" id="GO:0009246">
    <property type="term" value="P:enterobacterial common antigen biosynthetic process"/>
    <property type="evidence" value="ECO:0007669"/>
    <property type="project" value="InterPro"/>
</dbReference>
<protein>
    <submittedName>
        <fullName evidence="7">LPS biosynthesis protein</fullName>
    </submittedName>
</protein>
<dbReference type="PANTHER" id="PTHR30250">
    <property type="entry name" value="PST FAMILY PREDICTED COLANIC ACID TRANSPORTER"/>
    <property type="match status" value="1"/>
</dbReference>
<comment type="caution">
    <text evidence="7">The sequence shown here is derived from an EMBL/GenBank/DDBJ whole genome shotgun (WGS) entry which is preliminary data.</text>
</comment>
<dbReference type="InterPro" id="IPR050833">
    <property type="entry name" value="Poly_Biosynth_Transport"/>
</dbReference>
<feature type="transmembrane region" description="Helical" evidence="6">
    <location>
        <begin position="217"/>
        <end position="238"/>
    </location>
</feature>
<sequence>MSLIRTSLLNAIAVGVRMLTMLGLSKLLAVYVGPSGFAVIGQFQNAVTMILSFASGAINTGVTKYTAEYHDDAAMQHKLWRTAGFISFTTAIAASLLIAVFHRQLAASILKDEALGSIFLWLAACLSLFVLNTLLLAILNGKKAVSSYVAANICTSVVTLLATWLLASAWGLYGALVALAINQSVVAFVSLALCLRTDWFKLSMLFGKMDRVIARQLASFALMAIVTAVAVPLSQLLIRDHIVQGFGWSAAGYWQAVTRISDMYLMLITTTLTVYYLPRLSEIRERAELGREIRRVYRFVLPLTIVGAVCVYLLREWIIRLVFTEDFSPMLDLLAWQLIGDVIKIGSWVLGFVMLARAMTKAYIITELVFSLSLVLLTYWLTPLFGLKGSVLAFTLNYIFYWACIAVILKKNDY</sequence>
<organism evidence="7 8">
    <name type="scientific">Undibacterium terreum</name>
    <dbReference type="NCBI Taxonomy" id="1224302"/>
    <lineage>
        <taxon>Bacteria</taxon>
        <taxon>Pseudomonadati</taxon>
        <taxon>Pseudomonadota</taxon>
        <taxon>Betaproteobacteria</taxon>
        <taxon>Burkholderiales</taxon>
        <taxon>Oxalobacteraceae</taxon>
        <taxon>Undibacterium</taxon>
    </lineage>
</organism>
<feature type="transmembrane region" description="Helical" evidence="6">
    <location>
        <begin position="362"/>
        <end position="381"/>
    </location>
</feature>
<feature type="transmembrane region" description="Helical" evidence="6">
    <location>
        <begin position="7"/>
        <end position="31"/>
    </location>
</feature>
<evidence type="ECO:0000256" key="4">
    <source>
        <dbReference type="ARBA" id="ARBA00022989"/>
    </source>
</evidence>
<reference evidence="7" key="1">
    <citation type="journal article" date="2014" name="Int. J. Syst. Evol. Microbiol.">
        <title>Complete genome sequence of Corynebacterium casei LMG S-19264T (=DSM 44701T), isolated from a smear-ripened cheese.</title>
        <authorList>
            <consortium name="US DOE Joint Genome Institute (JGI-PGF)"/>
            <person name="Walter F."/>
            <person name="Albersmeier A."/>
            <person name="Kalinowski J."/>
            <person name="Ruckert C."/>
        </authorList>
    </citation>
    <scope>NUCLEOTIDE SEQUENCE</scope>
    <source>
        <strain evidence="7">CGMCC 1.10998</strain>
    </source>
</reference>
<keyword evidence="5 6" id="KW-0472">Membrane</keyword>
<evidence type="ECO:0000313" key="7">
    <source>
        <dbReference type="EMBL" id="GGC83062.1"/>
    </source>
</evidence>
<dbReference type="Proteomes" id="UP000637423">
    <property type="component" value="Unassembled WGS sequence"/>
</dbReference>
<dbReference type="AlphaFoldDB" id="A0A916UR82"/>
<feature type="transmembrane region" description="Helical" evidence="6">
    <location>
        <begin position="172"/>
        <end position="196"/>
    </location>
</feature>
<evidence type="ECO:0000256" key="1">
    <source>
        <dbReference type="ARBA" id="ARBA00004651"/>
    </source>
</evidence>
<feature type="transmembrane region" description="Helical" evidence="6">
    <location>
        <begin position="387"/>
        <end position="409"/>
    </location>
</feature>
<feature type="transmembrane region" description="Helical" evidence="6">
    <location>
        <begin position="334"/>
        <end position="355"/>
    </location>
</feature>
<evidence type="ECO:0000256" key="3">
    <source>
        <dbReference type="ARBA" id="ARBA00022692"/>
    </source>
</evidence>
<gene>
    <name evidence="7" type="ORF">GCM10011396_33020</name>
</gene>
<comment type="subcellular location">
    <subcellularLocation>
        <location evidence="1">Cell membrane</location>
        <topology evidence="1">Multi-pass membrane protein</topology>
    </subcellularLocation>
</comment>
<feature type="transmembrane region" description="Helical" evidence="6">
    <location>
        <begin position="145"/>
        <end position="166"/>
    </location>
</feature>
<proteinExistence type="predicted"/>
<reference evidence="7" key="2">
    <citation type="submission" date="2020-09" db="EMBL/GenBank/DDBJ databases">
        <authorList>
            <person name="Sun Q."/>
            <person name="Zhou Y."/>
        </authorList>
    </citation>
    <scope>NUCLEOTIDE SEQUENCE</scope>
    <source>
        <strain evidence="7">CGMCC 1.10998</strain>
    </source>
</reference>
<feature type="transmembrane region" description="Helical" evidence="6">
    <location>
        <begin position="296"/>
        <end position="314"/>
    </location>
</feature>
<evidence type="ECO:0000313" key="8">
    <source>
        <dbReference type="Proteomes" id="UP000637423"/>
    </source>
</evidence>
<name>A0A916UR82_9BURK</name>
<dbReference type="CDD" id="cd13125">
    <property type="entry name" value="MATE_like_10"/>
    <property type="match status" value="1"/>
</dbReference>
<dbReference type="RefSeq" id="WP_188567189.1">
    <property type="nucleotide sequence ID" value="NZ_BMED01000003.1"/>
</dbReference>
<evidence type="ECO:0000256" key="6">
    <source>
        <dbReference type="SAM" id="Phobius"/>
    </source>
</evidence>
<dbReference type="GO" id="GO:0005886">
    <property type="term" value="C:plasma membrane"/>
    <property type="evidence" value="ECO:0007669"/>
    <property type="project" value="UniProtKB-SubCell"/>
</dbReference>
<dbReference type="Pfam" id="PF13440">
    <property type="entry name" value="Polysacc_synt_3"/>
    <property type="match status" value="1"/>
</dbReference>
<keyword evidence="4 6" id="KW-1133">Transmembrane helix</keyword>
<evidence type="ECO:0000256" key="5">
    <source>
        <dbReference type="ARBA" id="ARBA00023136"/>
    </source>
</evidence>
<feature type="transmembrane region" description="Helical" evidence="6">
    <location>
        <begin position="258"/>
        <end position="276"/>
    </location>
</feature>
<keyword evidence="8" id="KW-1185">Reference proteome</keyword>
<keyword evidence="3 6" id="KW-0812">Transmembrane</keyword>
<keyword evidence="2" id="KW-1003">Cell membrane</keyword>
<feature type="transmembrane region" description="Helical" evidence="6">
    <location>
        <begin position="79"/>
        <end position="102"/>
    </location>
</feature>
<feature type="transmembrane region" description="Helical" evidence="6">
    <location>
        <begin position="114"/>
        <end position="138"/>
    </location>
</feature>
<dbReference type="PANTHER" id="PTHR30250:SF30">
    <property type="entry name" value="LIPID III FLIPPASE"/>
    <property type="match status" value="1"/>
</dbReference>
<feature type="transmembrane region" description="Helical" evidence="6">
    <location>
        <begin position="37"/>
        <end position="58"/>
    </location>
</feature>